<evidence type="ECO:0000313" key="2">
    <source>
        <dbReference type="Proteomes" id="UP000193675"/>
    </source>
</evidence>
<dbReference type="AlphaFoldDB" id="A0A1X1A5N7"/>
<name>A0A1X1A5N7_PSEPU</name>
<protein>
    <submittedName>
        <fullName evidence="1">Uncharacterized protein</fullName>
    </submittedName>
</protein>
<comment type="caution">
    <text evidence="1">The sequence shown here is derived from an EMBL/GenBank/DDBJ whole genome shotgun (WGS) entry which is preliminary data.</text>
</comment>
<dbReference type="Proteomes" id="UP000193675">
    <property type="component" value="Unassembled WGS sequence"/>
</dbReference>
<reference evidence="1 2" key="1">
    <citation type="submission" date="2017-04" db="EMBL/GenBank/DDBJ databases">
        <title>Presence of VIM-2 positive Pseudomonas species in chickens and their surrounding environment.</title>
        <authorList>
            <person name="Zhang R."/>
        </authorList>
    </citation>
    <scope>NUCLEOTIDE SEQUENCE [LARGE SCALE GENOMIC DNA]</scope>
    <source>
        <strain evidence="1 2">DZ-C18</strain>
    </source>
</reference>
<sequence>MNYSLRPGEPTPPIFSPKEQLLCHMLDGRFFPLTLTAGDHWLHFDGYSWTVNADEPATEEDVAALLRQAGGITTWWGA</sequence>
<organism evidence="1 2">
    <name type="scientific">Pseudomonas putida</name>
    <name type="common">Arthrobacter siderocapsulatus</name>
    <dbReference type="NCBI Taxonomy" id="303"/>
    <lineage>
        <taxon>Bacteria</taxon>
        <taxon>Pseudomonadati</taxon>
        <taxon>Pseudomonadota</taxon>
        <taxon>Gammaproteobacteria</taxon>
        <taxon>Pseudomonadales</taxon>
        <taxon>Pseudomonadaceae</taxon>
        <taxon>Pseudomonas</taxon>
    </lineage>
</organism>
<accession>A0A1X1A5N7</accession>
<evidence type="ECO:0000313" key="1">
    <source>
        <dbReference type="EMBL" id="ORL58827.1"/>
    </source>
</evidence>
<gene>
    <name evidence="1" type="ORF">B7H17_25210</name>
</gene>
<proteinExistence type="predicted"/>
<dbReference type="EMBL" id="NBWC01000049">
    <property type="protein sequence ID" value="ORL58827.1"/>
    <property type="molecule type" value="Genomic_DNA"/>
</dbReference>